<sequence length="216" mass="24440">MDDFGRGFKSGEEVHPKTAKNGFDEGKASIERKGLRFPIRKPLMELHLKFGLFGIWDDEDVQIVKGNTKTKADKKGWTSVEEVVLANAWIHISTCKKVGMEQGREKFWERILEHFKDTMGDTPRTRHGLNTKWKTMNAAMGVFNGLYIQQADNLDNDDGLVDSALSDDTIQIMSGMFVDYFSFSIKLKMVILGNGSKGVTSDLTWKLLPGNFSWIL</sequence>
<accession>A0A2U1NWC8</accession>
<keyword evidence="3" id="KW-1185">Reference proteome</keyword>
<organism evidence="2 3">
    <name type="scientific">Artemisia annua</name>
    <name type="common">Sweet wormwood</name>
    <dbReference type="NCBI Taxonomy" id="35608"/>
    <lineage>
        <taxon>Eukaryota</taxon>
        <taxon>Viridiplantae</taxon>
        <taxon>Streptophyta</taxon>
        <taxon>Embryophyta</taxon>
        <taxon>Tracheophyta</taxon>
        <taxon>Spermatophyta</taxon>
        <taxon>Magnoliopsida</taxon>
        <taxon>eudicotyledons</taxon>
        <taxon>Gunneridae</taxon>
        <taxon>Pentapetalae</taxon>
        <taxon>asterids</taxon>
        <taxon>campanulids</taxon>
        <taxon>Asterales</taxon>
        <taxon>Asteraceae</taxon>
        <taxon>Asteroideae</taxon>
        <taxon>Anthemideae</taxon>
        <taxon>Artemisiinae</taxon>
        <taxon>Artemisia</taxon>
    </lineage>
</organism>
<feature type="region of interest" description="Disordered" evidence="1">
    <location>
        <begin position="1"/>
        <end position="25"/>
    </location>
</feature>
<dbReference type="PANTHER" id="PTHR45023">
    <property type="match status" value="1"/>
</dbReference>
<gene>
    <name evidence="2" type="ORF">CTI12_AA220960</name>
</gene>
<evidence type="ECO:0000313" key="3">
    <source>
        <dbReference type="Proteomes" id="UP000245207"/>
    </source>
</evidence>
<dbReference type="AlphaFoldDB" id="A0A2U1NWC8"/>
<evidence type="ECO:0000313" key="2">
    <source>
        <dbReference type="EMBL" id="PWA77809.1"/>
    </source>
</evidence>
<proteinExistence type="predicted"/>
<dbReference type="EMBL" id="PKPP01002072">
    <property type="protein sequence ID" value="PWA77809.1"/>
    <property type="molecule type" value="Genomic_DNA"/>
</dbReference>
<dbReference type="PANTHER" id="PTHR45023:SF13">
    <property type="entry name" value="PUTATIVE-RELATED"/>
    <property type="match status" value="1"/>
</dbReference>
<evidence type="ECO:0000256" key="1">
    <source>
        <dbReference type="SAM" id="MobiDB-lite"/>
    </source>
</evidence>
<dbReference type="GO" id="GO:0003677">
    <property type="term" value="F:DNA binding"/>
    <property type="evidence" value="ECO:0007669"/>
    <property type="project" value="UniProtKB-KW"/>
</dbReference>
<name>A0A2U1NWC8_ARTAN</name>
<comment type="caution">
    <text evidence="2">The sequence shown here is derived from an EMBL/GenBank/DDBJ whole genome shotgun (WGS) entry which is preliminary data.</text>
</comment>
<dbReference type="Proteomes" id="UP000245207">
    <property type="component" value="Unassembled WGS sequence"/>
</dbReference>
<reference evidence="2 3" key="1">
    <citation type="journal article" date="2018" name="Mol. Plant">
        <title>The genome of Artemisia annua provides insight into the evolution of Asteraceae family and artemisinin biosynthesis.</title>
        <authorList>
            <person name="Shen Q."/>
            <person name="Zhang L."/>
            <person name="Liao Z."/>
            <person name="Wang S."/>
            <person name="Yan T."/>
            <person name="Shi P."/>
            <person name="Liu M."/>
            <person name="Fu X."/>
            <person name="Pan Q."/>
            <person name="Wang Y."/>
            <person name="Lv Z."/>
            <person name="Lu X."/>
            <person name="Zhang F."/>
            <person name="Jiang W."/>
            <person name="Ma Y."/>
            <person name="Chen M."/>
            <person name="Hao X."/>
            <person name="Li L."/>
            <person name="Tang Y."/>
            <person name="Lv G."/>
            <person name="Zhou Y."/>
            <person name="Sun X."/>
            <person name="Brodelius P.E."/>
            <person name="Rose J.K.C."/>
            <person name="Tang K."/>
        </authorList>
    </citation>
    <scope>NUCLEOTIDE SEQUENCE [LARGE SCALE GENOMIC DNA]</scope>
    <source>
        <strain evidence="3">cv. Huhao1</strain>
        <tissue evidence="2">Leaf</tissue>
    </source>
</reference>
<protein>
    <submittedName>
        <fullName evidence="2">Myb-like domain, Myb/SANT-like DNA-binding domain protein</fullName>
    </submittedName>
</protein>
<dbReference type="OrthoDB" id="692133at2759"/>
<keyword evidence="2" id="KW-0238">DNA-binding</keyword>